<comment type="subcellular location">
    <subcellularLocation>
        <location evidence="1">Nucleus</location>
    </subcellularLocation>
</comment>
<dbReference type="RefSeq" id="XP_030219217.1">
    <property type="nucleotide sequence ID" value="XM_030363357.1"/>
</dbReference>
<dbReference type="Proteomes" id="UP000694546">
    <property type="component" value="Chromosome 8"/>
</dbReference>
<dbReference type="GO" id="GO:0003887">
    <property type="term" value="F:DNA-directed DNA polymerase activity"/>
    <property type="evidence" value="ECO:0007669"/>
    <property type="project" value="TreeGrafter"/>
</dbReference>
<sequence length="491" mass="55060">MDELYLDNIDEYVNDHNKIVTYKWLSLTLGVHVNTAKQMLFHYLDHKRKESSAPLHATYLVTGKWVENGNTSHKVTVVREEQLEDVKSKMSLTVSVHVYSVQKASLKDSGPLYSVDYDAVKDNLNSCSRYSAIKCADAVPFAPGDTRPAGDSLQFPPPDPNQIRAPSFDGPGNQTTSKPAAKPQPKGIMGMFASKAAPKKQEPGKEIKVEQKEDTTTADVSKSKSASKSSTMSNFFGSQATKRAEKTVKEEETSSSSVKDKSESSPPAKKLKETPNEEKVKETQPKEVKVKETQPKEEKVKETQPKEEKVKETQPKEAKVKVTKEAKVKEAKPNARSKSKRKEPSDSEEDKMETKKRRRIKKPQSDSSDDDDVIPDSPKQQEMRKPPPTPERLLKEKIVSQPNECKRRKRRRVMKSRTFMDEEGCIVTEKGYESESYSDSEDHVPSAKASNVPARAATGKREDEKKSKKKISPPANKGTKQASIMGFFQKK</sequence>
<organism evidence="6 7">
    <name type="scientific">Gadus morhua</name>
    <name type="common">Atlantic cod</name>
    <dbReference type="NCBI Taxonomy" id="8049"/>
    <lineage>
        <taxon>Eukaryota</taxon>
        <taxon>Metazoa</taxon>
        <taxon>Chordata</taxon>
        <taxon>Craniata</taxon>
        <taxon>Vertebrata</taxon>
        <taxon>Euteleostomi</taxon>
        <taxon>Actinopterygii</taxon>
        <taxon>Neopterygii</taxon>
        <taxon>Teleostei</taxon>
        <taxon>Neoteleostei</taxon>
        <taxon>Acanthomorphata</taxon>
        <taxon>Zeiogadaria</taxon>
        <taxon>Gadariae</taxon>
        <taxon>Gadiformes</taxon>
        <taxon>Gadoidei</taxon>
        <taxon>Gadidae</taxon>
        <taxon>Gadus</taxon>
    </lineage>
</organism>
<dbReference type="GO" id="GO:0006297">
    <property type="term" value="P:nucleotide-excision repair, DNA gap filling"/>
    <property type="evidence" value="ECO:0007669"/>
    <property type="project" value="TreeGrafter"/>
</dbReference>
<dbReference type="AlphaFoldDB" id="A0A8C4ZJ20"/>
<feature type="compositionally biased region" description="Polar residues" evidence="5">
    <location>
        <begin position="231"/>
        <end position="241"/>
    </location>
</feature>
<dbReference type="Pfam" id="PF09507">
    <property type="entry name" value="CDC27"/>
    <property type="match status" value="1"/>
</dbReference>
<dbReference type="Gene3D" id="3.90.1030.20">
    <property type="entry name" value="DNA polymerase delta, p66 (Cdc27) subunit, wHTH domain"/>
    <property type="match status" value="1"/>
</dbReference>
<dbReference type="GO" id="GO:1904161">
    <property type="term" value="P:DNA synthesis involved in UV-damage excision repair"/>
    <property type="evidence" value="ECO:0007669"/>
    <property type="project" value="TreeGrafter"/>
</dbReference>
<dbReference type="GO" id="GO:0006271">
    <property type="term" value="P:DNA strand elongation involved in DNA replication"/>
    <property type="evidence" value="ECO:0007669"/>
    <property type="project" value="TreeGrafter"/>
</dbReference>
<dbReference type="PANTHER" id="PTHR17598">
    <property type="entry name" value="DNA POLYMERASE DELTA SUBUNIT 3"/>
    <property type="match status" value="1"/>
</dbReference>
<dbReference type="InterPro" id="IPR041913">
    <property type="entry name" value="POLD3_sf"/>
</dbReference>
<dbReference type="GO" id="GO:0043625">
    <property type="term" value="C:delta DNA polymerase complex"/>
    <property type="evidence" value="ECO:0007669"/>
    <property type="project" value="InterPro"/>
</dbReference>
<evidence type="ECO:0000256" key="5">
    <source>
        <dbReference type="SAM" id="MobiDB-lite"/>
    </source>
</evidence>
<dbReference type="Ensembl" id="ENSGMOT00000015428.2">
    <property type="protein sequence ID" value="ENSGMOP00000015041.2"/>
    <property type="gene ID" value="ENSGMOG00000014082.2"/>
</dbReference>
<name>A0A8C4ZJ20_GADMO</name>
<dbReference type="GeneID" id="115548604"/>
<evidence type="ECO:0000313" key="7">
    <source>
        <dbReference type="Proteomes" id="UP000694546"/>
    </source>
</evidence>
<feature type="region of interest" description="Disordered" evidence="5">
    <location>
        <begin position="427"/>
        <end position="491"/>
    </location>
</feature>
<feature type="compositionally biased region" description="Basic and acidic residues" evidence="5">
    <location>
        <begin position="242"/>
        <end position="263"/>
    </location>
</feature>
<keyword evidence="7" id="KW-1185">Reference proteome</keyword>
<feature type="region of interest" description="Disordered" evidence="5">
    <location>
        <begin position="145"/>
        <end position="413"/>
    </location>
</feature>
<dbReference type="PANTHER" id="PTHR17598:SF13">
    <property type="entry name" value="DNA POLYMERASE DELTA SUBUNIT 3"/>
    <property type="match status" value="1"/>
</dbReference>
<reference evidence="6" key="2">
    <citation type="submission" date="2025-09" db="UniProtKB">
        <authorList>
            <consortium name="Ensembl"/>
        </authorList>
    </citation>
    <scope>IDENTIFICATION</scope>
</reference>
<keyword evidence="4" id="KW-0539">Nucleus</keyword>
<evidence type="ECO:0000256" key="1">
    <source>
        <dbReference type="ARBA" id="ARBA00004123"/>
    </source>
</evidence>
<dbReference type="GeneTree" id="ENSGT00940000165190"/>
<gene>
    <name evidence="6" type="primary">pold3</name>
</gene>
<evidence type="ECO:0000256" key="2">
    <source>
        <dbReference type="ARBA" id="ARBA00017589"/>
    </source>
</evidence>
<accession>A0A8C4ZJ20</accession>
<dbReference type="InterPro" id="IPR019038">
    <property type="entry name" value="POLD3"/>
</dbReference>
<keyword evidence="3" id="KW-0235">DNA replication</keyword>
<reference evidence="6" key="1">
    <citation type="submission" date="2025-08" db="UniProtKB">
        <authorList>
            <consortium name="Ensembl"/>
        </authorList>
    </citation>
    <scope>IDENTIFICATION</scope>
</reference>
<feature type="compositionally biased region" description="Basic and acidic residues" evidence="5">
    <location>
        <begin position="270"/>
        <end position="333"/>
    </location>
</feature>
<feature type="compositionally biased region" description="Basic and acidic residues" evidence="5">
    <location>
        <begin position="199"/>
        <end position="215"/>
    </location>
</feature>
<protein>
    <recommendedName>
        <fullName evidence="2">DNA polymerase delta subunit 3</fullName>
    </recommendedName>
</protein>
<evidence type="ECO:0000313" key="6">
    <source>
        <dbReference type="Ensembl" id="ENSGMOP00000015041.2"/>
    </source>
</evidence>
<evidence type="ECO:0000256" key="3">
    <source>
        <dbReference type="ARBA" id="ARBA00022705"/>
    </source>
</evidence>
<proteinExistence type="predicted"/>
<evidence type="ECO:0000256" key="4">
    <source>
        <dbReference type="ARBA" id="ARBA00023242"/>
    </source>
</evidence>